<name>A0A7W9SWA4_ARMRO</name>
<dbReference type="Pfam" id="PF00501">
    <property type="entry name" value="AMP-binding"/>
    <property type="match status" value="1"/>
</dbReference>
<dbReference type="PANTHER" id="PTHR43201">
    <property type="entry name" value="ACYL-COA SYNTHETASE"/>
    <property type="match status" value="1"/>
</dbReference>
<dbReference type="PROSITE" id="PS00455">
    <property type="entry name" value="AMP_BINDING"/>
    <property type="match status" value="1"/>
</dbReference>
<proteinExistence type="inferred from homology"/>
<dbReference type="EC" id="6.2.1.3" evidence="5"/>
<keyword evidence="2 5" id="KW-0436">Ligase</keyword>
<dbReference type="InterPro" id="IPR000873">
    <property type="entry name" value="AMP-dep_synth/lig_dom"/>
</dbReference>
<evidence type="ECO:0000256" key="2">
    <source>
        <dbReference type="ARBA" id="ARBA00022598"/>
    </source>
</evidence>
<dbReference type="InterPro" id="IPR020845">
    <property type="entry name" value="AMP-binding_CS"/>
</dbReference>
<comment type="similarity">
    <text evidence="1">Belongs to the ATP-dependent AMP-binding enzyme family.</text>
</comment>
<feature type="domain" description="AMP-binding enzyme C-terminal" evidence="4">
    <location>
        <begin position="443"/>
        <end position="518"/>
    </location>
</feature>
<feature type="domain" description="AMP-dependent synthetase/ligase" evidence="3">
    <location>
        <begin position="41"/>
        <end position="389"/>
    </location>
</feature>
<evidence type="ECO:0000313" key="6">
    <source>
        <dbReference type="Proteomes" id="UP000520814"/>
    </source>
</evidence>
<dbReference type="InterPro" id="IPR025110">
    <property type="entry name" value="AMP-bd_C"/>
</dbReference>
<gene>
    <name evidence="5" type="ORF">HNQ39_005408</name>
</gene>
<dbReference type="AlphaFoldDB" id="A0A7W9SWA4"/>
<dbReference type="PANTHER" id="PTHR43201:SF5">
    <property type="entry name" value="MEDIUM-CHAIN ACYL-COA LIGASE ACSF2, MITOCHONDRIAL"/>
    <property type="match status" value="1"/>
</dbReference>
<dbReference type="Gene3D" id="3.30.300.30">
    <property type="match status" value="1"/>
</dbReference>
<dbReference type="InterPro" id="IPR045851">
    <property type="entry name" value="AMP-bd_C_sf"/>
</dbReference>
<accession>A0A7W9SWA4</accession>
<dbReference type="GO" id="GO:0031956">
    <property type="term" value="F:medium-chain fatty acid-CoA ligase activity"/>
    <property type="evidence" value="ECO:0007669"/>
    <property type="project" value="TreeGrafter"/>
</dbReference>
<evidence type="ECO:0000259" key="4">
    <source>
        <dbReference type="Pfam" id="PF13193"/>
    </source>
</evidence>
<keyword evidence="6" id="KW-1185">Reference proteome</keyword>
<reference evidence="5 6" key="1">
    <citation type="submission" date="2020-08" db="EMBL/GenBank/DDBJ databases">
        <title>Genomic Encyclopedia of Type Strains, Phase IV (KMG-IV): sequencing the most valuable type-strain genomes for metagenomic binning, comparative biology and taxonomic classification.</title>
        <authorList>
            <person name="Goeker M."/>
        </authorList>
    </citation>
    <scope>NUCLEOTIDE SEQUENCE [LARGE SCALE GENOMIC DNA]</scope>
    <source>
        <strain evidence="5 6">DSM 23562</strain>
    </source>
</reference>
<dbReference type="Pfam" id="PF13193">
    <property type="entry name" value="AMP-binding_C"/>
    <property type="match status" value="1"/>
</dbReference>
<dbReference type="EMBL" id="JACHGW010000007">
    <property type="protein sequence ID" value="MBB6053573.1"/>
    <property type="molecule type" value="Genomic_DNA"/>
</dbReference>
<evidence type="ECO:0000259" key="3">
    <source>
        <dbReference type="Pfam" id="PF00501"/>
    </source>
</evidence>
<comment type="caution">
    <text evidence="5">The sequence shown here is derived from an EMBL/GenBank/DDBJ whole genome shotgun (WGS) entry which is preliminary data.</text>
</comment>
<evidence type="ECO:0000313" key="5">
    <source>
        <dbReference type="EMBL" id="MBB6053573.1"/>
    </source>
</evidence>
<dbReference type="InterPro" id="IPR042099">
    <property type="entry name" value="ANL_N_sf"/>
</dbReference>
<organism evidence="5 6">
    <name type="scientific">Armatimonas rosea</name>
    <dbReference type="NCBI Taxonomy" id="685828"/>
    <lineage>
        <taxon>Bacteria</taxon>
        <taxon>Bacillati</taxon>
        <taxon>Armatimonadota</taxon>
        <taxon>Armatimonadia</taxon>
        <taxon>Armatimonadales</taxon>
        <taxon>Armatimonadaceae</taxon>
        <taxon>Armatimonas</taxon>
    </lineage>
</organism>
<evidence type="ECO:0000256" key="1">
    <source>
        <dbReference type="ARBA" id="ARBA00006432"/>
    </source>
</evidence>
<dbReference type="Gene3D" id="3.40.50.12780">
    <property type="entry name" value="N-terminal domain of ligase-like"/>
    <property type="match status" value="1"/>
</dbReference>
<sequence>MTDENFSPELAPQIQHARSLAAPYTYRFKNLTDVVFARALSDSPFLTYFDDDGTRQTWSYKDLWYKAAFLAEHLEKDTGLRPGDRVATLTGNSPDTVLLYVACWFLGVTVVPINLTEDDERIAYILEHAQCVLAFAPPEQAHRVRGCRVKTAWDASHCHRGVINRTLPADTEALIVYTSGTTGPPKGVVLEHQNLIADAQGIAAWHGFTETDRAMLVLPLHHVNGIVVTLMTPLVTGGSIVLNKKFSASRFWKTVADETCTWSSVVPTILAFLCETHPDGVPIPPDFRHFICGAGPLTTDLAKRFDRVFGARVVHGYGLSETTCYSCFLPTDLDQETYAHWMWECGFPSIGIPLPENEMAVHDESGNALPADTRGEIVARGVNVMRAYYRRPEANAAAFTHGWFRSGDEGFWRPGPDSQPYFFITGRLKELIIRGGVNYSPLEIDEVLNAIPGVKAAMAVGFENNFYGEEIGAYVQREPGAALAEAEILAACLETLPFNKAPKVVVFGDDFPVTSTGKYQRGKLKPLFAAWRDAEFRK</sequence>
<dbReference type="GO" id="GO:0004467">
    <property type="term" value="F:long-chain fatty acid-CoA ligase activity"/>
    <property type="evidence" value="ECO:0007669"/>
    <property type="project" value="UniProtKB-EC"/>
</dbReference>
<dbReference type="SUPFAM" id="SSF56801">
    <property type="entry name" value="Acetyl-CoA synthetase-like"/>
    <property type="match status" value="1"/>
</dbReference>
<dbReference type="RefSeq" id="WP_184203663.1">
    <property type="nucleotide sequence ID" value="NZ_JACHGW010000007.1"/>
</dbReference>
<protein>
    <submittedName>
        <fullName evidence="5">Long-chain acyl-CoA synthetase</fullName>
        <ecNumber evidence="5">6.2.1.3</ecNumber>
    </submittedName>
</protein>
<dbReference type="Proteomes" id="UP000520814">
    <property type="component" value="Unassembled WGS sequence"/>
</dbReference>